<proteinExistence type="predicted"/>
<dbReference type="AlphaFoldDB" id="A0A1H6WY55"/>
<gene>
    <name evidence="1" type="ORF">SAMN05444271_13027</name>
</gene>
<evidence type="ECO:0000313" key="2">
    <source>
        <dbReference type="Proteomes" id="UP000198888"/>
    </source>
</evidence>
<name>A0A1H6WY55_9EURY</name>
<keyword evidence="2" id="KW-1185">Reference proteome</keyword>
<dbReference type="GeneID" id="35003209"/>
<organism evidence="1 2">
    <name type="scientific">Halohasta litchfieldiae</name>
    <dbReference type="NCBI Taxonomy" id="1073996"/>
    <lineage>
        <taxon>Archaea</taxon>
        <taxon>Methanobacteriati</taxon>
        <taxon>Methanobacteriota</taxon>
        <taxon>Stenosarchaea group</taxon>
        <taxon>Halobacteria</taxon>
        <taxon>Halobacteriales</taxon>
        <taxon>Haloferacaceae</taxon>
        <taxon>Halohasta</taxon>
    </lineage>
</organism>
<sequence length="219" mass="24494">MPTFSDLSRAAYCPRQLYYARTDDDRGPPPEAEARQALAFQYDDLRTADDETLAELPINCSPTAYREALGELSSRVDWKALCNPVERDYFVEGKDCHGRIHKLLAGGSEPPVPTVISPGTPPENGVWEPQSVRAVAAANALAWEREQEIPRALVEYPAVGIVREVELTCRRTADYRRVLRTVRSMDGPPPRVNDNRCESCDYRTECGVKTRSLKSLLGL</sequence>
<dbReference type="Gene3D" id="3.90.320.10">
    <property type="match status" value="1"/>
</dbReference>
<dbReference type="InterPro" id="IPR011604">
    <property type="entry name" value="PDDEXK-like_dom_sf"/>
</dbReference>
<keyword evidence="1" id="KW-0540">Nuclease</keyword>
<accession>A0A1H6WY55</accession>
<evidence type="ECO:0000313" key="1">
    <source>
        <dbReference type="EMBL" id="SEJ20204.1"/>
    </source>
</evidence>
<dbReference type="Proteomes" id="UP000198888">
    <property type="component" value="Unassembled WGS sequence"/>
</dbReference>
<dbReference type="EMBL" id="FNYR01000030">
    <property type="protein sequence ID" value="SEJ20204.1"/>
    <property type="molecule type" value="Genomic_DNA"/>
</dbReference>
<dbReference type="RefSeq" id="WP_089673464.1">
    <property type="nucleotide sequence ID" value="NZ_CP024845.1"/>
</dbReference>
<accession>A0A2H4Q476</accession>
<dbReference type="OrthoDB" id="26676at2157"/>
<keyword evidence="1" id="KW-0378">Hydrolase</keyword>
<protein>
    <submittedName>
        <fullName evidence="1">CRISPR-associated exonuclease Cas4</fullName>
    </submittedName>
</protein>
<keyword evidence="1" id="KW-0269">Exonuclease</keyword>
<dbReference type="KEGG" id="hae:halTADL_2435"/>
<dbReference type="STRING" id="1073996.SAMN05444271_13027"/>
<reference evidence="1 2" key="1">
    <citation type="submission" date="2016-10" db="EMBL/GenBank/DDBJ databases">
        <authorList>
            <person name="de Groot N.N."/>
        </authorList>
    </citation>
    <scope>NUCLEOTIDE SEQUENCE [LARGE SCALE GENOMIC DNA]</scope>
    <source>
        <strain evidence="1 2">DSM 22187</strain>
    </source>
</reference>
<dbReference type="GO" id="GO:0004527">
    <property type="term" value="F:exonuclease activity"/>
    <property type="evidence" value="ECO:0007669"/>
    <property type="project" value="UniProtKB-KW"/>
</dbReference>